<organism evidence="6 7">
    <name type="scientific">Nicrophorus vespilloides</name>
    <name type="common">Boreal carrion beetle</name>
    <dbReference type="NCBI Taxonomy" id="110193"/>
    <lineage>
        <taxon>Eukaryota</taxon>
        <taxon>Metazoa</taxon>
        <taxon>Ecdysozoa</taxon>
        <taxon>Arthropoda</taxon>
        <taxon>Hexapoda</taxon>
        <taxon>Insecta</taxon>
        <taxon>Pterygota</taxon>
        <taxon>Neoptera</taxon>
        <taxon>Endopterygota</taxon>
        <taxon>Coleoptera</taxon>
        <taxon>Polyphaga</taxon>
        <taxon>Staphyliniformia</taxon>
        <taxon>Silphidae</taxon>
        <taxon>Nicrophorinae</taxon>
        <taxon>Nicrophorus</taxon>
    </lineage>
</organism>
<dbReference type="GeneID" id="108568602"/>
<feature type="compositionally biased region" description="Acidic residues" evidence="3">
    <location>
        <begin position="192"/>
        <end position="211"/>
    </location>
</feature>
<keyword evidence="2" id="KW-0597">Phosphoprotein</keyword>
<dbReference type="PANTHER" id="PTHR13280">
    <property type="entry name" value="PHOSPHOFURIN ACIDIC CLUSTER SORTING PROTEIN"/>
    <property type="match status" value="1"/>
</dbReference>
<accession>A0ABM1NEM7</accession>
<feature type="compositionally biased region" description="Basic and acidic residues" evidence="3">
    <location>
        <begin position="181"/>
        <end position="191"/>
    </location>
</feature>
<dbReference type="Proteomes" id="UP000695000">
    <property type="component" value="Unplaced"/>
</dbReference>
<feature type="region of interest" description="Disordered" evidence="3">
    <location>
        <begin position="327"/>
        <end position="368"/>
    </location>
</feature>
<reference evidence="7" key="1">
    <citation type="submission" date="2025-08" db="UniProtKB">
        <authorList>
            <consortium name="RefSeq"/>
        </authorList>
    </citation>
    <scope>IDENTIFICATION</scope>
    <source>
        <tissue evidence="7">Whole Larva</tissue>
    </source>
</reference>
<keyword evidence="6" id="KW-1185">Reference proteome</keyword>
<evidence type="ECO:0000259" key="5">
    <source>
        <dbReference type="Pfam" id="PF25332"/>
    </source>
</evidence>
<feature type="compositionally biased region" description="Polar residues" evidence="3">
    <location>
        <begin position="275"/>
        <end position="286"/>
    </location>
</feature>
<evidence type="ECO:0000256" key="2">
    <source>
        <dbReference type="ARBA" id="ARBA00022553"/>
    </source>
</evidence>
<feature type="region of interest" description="Disordered" evidence="3">
    <location>
        <begin position="173"/>
        <end position="221"/>
    </location>
</feature>
<evidence type="ECO:0000256" key="3">
    <source>
        <dbReference type="SAM" id="MobiDB-lite"/>
    </source>
</evidence>
<dbReference type="Pfam" id="PF10254">
    <property type="entry name" value="Pacs-1"/>
    <property type="match status" value="1"/>
</dbReference>
<dbReference type="Pfam" id="PF25332">
    <property type="entry name" value="C2_PACS_N"/>
    <property type="match status" value="1"/>
</dbReference>
<dbReference type="InterPro" id="IPR057541">
    <property type="entry name" value="PACS1/2_N"/>
</dbReference>
<dbReference type="PANTHER" id="PTHR13280:SF17">
    <property type="entry name" value="KRUEPPEL TARGET AT 95D, ISOFORM A"/>
    <property type="match status" value="1"/>
</dbReference>
<dbReference type="InterPro" id="IPR019381">
    <property type="entry name" value="PACS1/2_C"/>
</dbReference>
<name>A0ABM1NEM7_NICVS</name>
<comment type="similarity">
    <text evidence="1">Belongs to the PACS family.</text>
</comment>
<evidence type="ECO:0000259" key="4">
    <source>
        <dbReference type="Pfam" id="PF10254"/>
    </source>
</evidence>
<protein>
    <submittedName>
        <fullName evidence="7">Phosphofurin acidic cluster sorting protein 1</fullName>
    </submittedName>
</protein>
<evidence type="ECO:0000313" key="7">
    <source>
        <dbReference type="RefSeq" id="XP_017785277.1"/>
    </source>
</evidence>
<feature type="compositionally biased region" description="Basic and acidic residues" evidence="3">
    <location>
        <begin position="342"/>
        <end position="354"/>
    </location>
</feature>
<feature type="domain" description="Phosphofurin acidic cluster sorting protein 1/2 C-terminal" evidence="4">
    <location>
        <begin position="406"/>
        <end position="765"/>
    </location>
</feature>
<gene>
    <name evidence="7" type="primary">LOC108568602</name>
</gene>
<feature type="region of interest" description="Disordered" evidence="3">
    <location>
        <begin position="267"/>
        <end position="294"/>
    </location>
</feature>
<dbReference type="RefSeq" id="XP_017785277.1">
    <property type="nucleotide sequence ID" value="XM_017929788.1"/>
</dbReference>
<proteinExistence type="inferred from homology"/>
<feature type="domain" description="Phosphofurin acidic cluster sorting protein 1/2 N-terminal C2" evidence="5">
    <location>
        <begin position="21"/>
        <end position="170"/>
    </location>
</feature>
<evidence type="ECO:0000313" key="6">
    <source>
        <dbReference type="Proteomes" id="UP000695000"/>
    </source>
</evidence>
<evidence type="ECO:0000256" key="1">
    <source>
        <dbReference type="ARBA" id="ARBA00008590"/>
    </source>
</evidence>
<sequence>MTDKLSKTMSGAAAFNPLKPVPMKLFATWEVDRTPSDCIPRLCSLTLTRLVVIRPLGNDLASISIAVRMQSHKRILRSNELLLPSNGLLDTSLELTFSLQYPHFLKRDGNRLHILLQRRKRYKNRTMLGFKTLAEGVIRMDQVLQKQMDLELELHENSSKDKSAGPVAKISVLGVSSTPVDGDHKPERDRDYSDDEDEFSSGEEEVADLSDSENLRPKLPHTRHNLKQRFVSLLRRFRVADTEGVRGNELANTTDIHALFQELGSLSCDEDSGGEQDTMSISSTPKPSLRPFFSSSRSLLDSNVHPEVLDRDEKNCSGSDGNADLCGTDYEAHSDPQTGSPPREKHLPRLKSDVENTVVAPESTEKKTKLFRTSASAAKKKHSLSIGSDTAPSTTPESVVARKMFLEQISRFLSLEEPGLPEHVVLISGPEQQTNVLVSRLCSFQRIFQPCSATEVRSTLTNIFAKLHKYCNSYAKPSTPIKLILVGGDALVGWALRPYVDMLSTKPPDWINYIRIYVAPLGSCAVSRYLASLDAGYAALFPNEQDFKEDLASRIHRYVAGNGPVTQLPLAEAMLTCQDDSSQLFIPFVSEVRVGPADTGNSLSMDLDDVMCYSNQPPPPLTPPSSPNVQVRESPWEPLELQLDYWQIPGSREKSDKATKTDGKTSLKGLFRALQASPGLSLSIHLASKEKKQKIMRLGKKKDKENNEARSHCVESISRLICSSKGSNSAPMRVLIDGSEWTGVKFFQLSNTWQTHVKYLSVAMAGVPLASADP</sequence>